<keyword evidence="7" id="KW-0812">Transmembrane</keyword>
<dbReference type="Pfam" id="PF00319">
    <property type="entry name" value="SRF-TF"/>
    <property type="match status" value="1"/>
</dbReference>
<keyword evidence="5" id="KW-0539">Nucleus</keyword>
<gene>
    <name evidence="9" type="ORF">HanXRQr2_Chr05g0194531</name>
</gene>
<dbReference type="AlphaFoldDB" id="A0A9K3IWF4"/>
<protein>
    <submittedName>
        <fullName evidence="9">Transcription factor MADS-type1 family</fullName>
    </submittedName>
</protein>
<dbReference type="EMBL" id="MNCJ02000320">
    <property type="protein sequence ID" value="KAF5804213.1"/>
    <property type="molecule type" value="Genomic_DNA"/>
</dbReference>
<dbReference type="Gene3D" id="3.40.1810.10">
    <property type="entry name" value="Transcription factor, MADS-box"/>
    <property type="match status" value="1"/>
</dbReference>
<dbReference type="FunFam" id="3.40.1810.10:FF:000003">
    <property type="entry name" value="MADS-box transcription factor MADS-MC"/>
    <property type="match status" value="1"/>
</dbReference>
<dbReference type="Gramene" id="mRNA:HanXRQr2_Chr05g0194531">
    <property type="protein sequence ID" value="mRNA:HanXRQr2_Chr05g0194531"/>
    <property type="gene ID" value="HanXRQr2_Chr05g0194531"/>
</dbReference>
<dbReference type="CDD" id="cd00265">
    <property type="entry name" value="MADS_MEF2_like"/>
    <property type="match status" value="1"/>
</dbReference>
<dbReference type="GO" id="GO:0046983">
    <property type="term" value="F:protein dimerization activity"/>
    <property type="evidence" value="ECO:0007669"/>
    <property type="project" value="InterPro"/>
</dbReference>
<dbReference type="InterPro" id="IPR050142">
    <property type="entry name" value="MADS-box/MEF2_TF"/>
</dbReference>
<evidence type="ECO:0000256" key="6">
    <source>
        <dbReference type="ARBA" id="ARBA00037260"/>
    </source>
</evidence>
<dbReference type="InterPro" id="IPR033896">
    <property type="entry name" value="MEF2-like_N"/>
</dbReference>
<dbReference type="PROSITE" id="PS50066">
    <property type="entry name" value="MADS_BOX_2"/>
    <property type="match status" value="1"/>
</dbReference>
<evidence type="ECO:0000256" key="7">
    <source>
        <dbReference type="SAM" id="Phobius"/>
    </source>
</evidence>
<dbReference type="SUPFAM" id="SSF55455">
    <property type="entry name" value="SRF-like"/>
    <property type="match status" value="1"/>
</dbReference>
<comment type="function">
    <text evidence="6">Probable transcription factor.</text>
</comment>
<feature type="transmembrane region" description="Helical" evidence="7">
    <location>
        <begin position="66"/>
        <end position="86"/>
    </location>
</feature>
<dbReference type="GO" id="GO:0000977">
    <property type="term" value="F:RNA polymerase II transcription regulatory region sequence-specific DNA binding"/>
    <property type="evidence" value="ECO:0007669"/>
    <property type="project" value="InterPro"/>
</dbReference>
<keyword evidence="7" id="KW-0472">Membrane</keyword>
<keyword evidence="4" id="KW-0804">Transcription</keyword>
<dbReference type="InterPro" id="IPR036879">
    <property type="entry name" value="TF_MADSbox_sf"/>
</dbReference>
<feature type="domain" description="MADS-box" evidence="8">
    <location>
        <begin position="4"/>
        <end position="64"/>
    </location>
</feature>
<evidence type="ECO:0000256" key="1">
    <source>
        <dbReference type="ARBA" id="ARBA00004123"/>
    </source>
</evidence>
<organism evidence="9 10">
    <name type="scientific">Helianthus annuus</name>
    <name type="common">Common sunflower</name>
    <dbReference type="NCBI Taxonomy" id="4232"/>
    <lineage>
        <taxon>Eukaryota</taxon>
        <taxon>Viridiplantae</taxon>
        <taxon>Streptophyta</taxon>
        <taxon>Embryophyta</taxon>
        <taxon>Tracheophyta</taxon>
        <taxon>Spermatophyta</taxon>
        <taxon>Magnoliopsida</taxon>
        <taxon>eudicotyledons</taxon>
        <taxon>Gunneridae</taxon>
        <taxon>Pentapetalae</taxon>
        <taxon>asterids</taxon>
        <taxon>campanulids</taxon>
        <taxon>Asterales</taxon>
        <taxon>Asteraceae</taxon>
        <taxon>Asteroideae</taxon>
        <taxon>Heliantheae alliance</taxon>
        <taxon>Heliantheae</taxon>
        <taxon>Helianthus</taxon>
    </lineage>
</organism>
<keyword evidence="10" id="KW-1185">Reference proteome</keyword>
<evidence type="ECO:0000256" key="5">
    <source>
        <dbReference type="ARBA" id="ARBA00023242"/>
    </source>
</evidence>
<sequence>MNLMERGRVELKRIENKINRQVTFAKRRNGLLKKAYELSVLCDAEVALIIFSNHGKLYEFCSTSKYTFLLCVCVCFCTSEMGFVFLDV</sequence>
<dbReference type="PRINTS" id="PR00404">
    <property type="entry name" value="MADSDOMAIN"/>
</dbReference>
<evidence type="ECO:0000313" key="9">
    <source>
        <dbReference type="EMBL" id="KAF5804213.1"/>
    </source>
</evidence>
<dbReference type="GO" id="GO:0005634">
    <property type="term" value="C:nucleus"/>
    <property type="evidence" value="ECO:0007669"/>
    <property type="project" value="UniProtKB-SubCell"/>
</dbReference>
<keyword evidence="2" id="KW-0805">Transcription regulation</keyword>
<dbReference type="Proteomes" id="UP000215914">
    <property type="component" value="Unassembled WGS sequence"/>
</dbReference>
<evidence type="ECO:0000256" key="3">
    <source>
        <dbReference type="ARBA" id="ARBA00023125"/>
    </source>
</evidence>
<comment type="subcellular location">
    <subcellularLocation>
        <location evidence="1">Nucleus</location>
    </subcellularLocation>
</comment>
<accession>A0A9K3IWF4</accession>
<dbReference type="GO" id="GO:0045944">
    <property type="term" value="P:positive regulation of transcription by RNA polymerase II"/>
    <property type="evidence" value="ECO:0007669"/>
    <property type="project" value="InterPro"/>
</dbReference>
<proteinExistence type="predicted"/>
<dbReference type="InterPro" id="IPR002100">
    <property type="entry name" value="TF_MADSbox"/>
</dbReference>
<evidence type="ECO:0000313" key="10">
    <source>
        <dbReference type="Proteomes" id="UP000215914"/>
    </source>
</evidence>
<reference evidence="9" key="1">
    <citation type="journal article" date="2017" name="Nature">
        <title>The sunflower genome provides insights into oil metabolism, flowering and Asterid evolution.</title>
        <authorList>
            <person name="Badouin H."/>
            <person name="Gouzy J."/>
            <person name="Grassa C.J."/>
            <person name="Murat F."/>
            <person name="Staton S.E."/>
            <person name="Cottret L."/>
            <person name="Lelandais-Briere C."/>
            <person name="Owens G.L."/>
            <person name="Carrere S."/>
            <person name="Mayjonade B."/>
            <person name="Legrand L."/>
            <person name="Gill N."/>
            <person name="Kane N.C."/>
            <person name="Bowers J.E."/>
            <person name="Hubner S."/>
            <person name="Bellec A."/>
            <person name="Berard A."/>
            <person name="Berges H."/>
            <person name="Blanchet N."/>
            <person name="Boniface M.C."/>
            <person name="Brunel D."/>
            <person name="Catrice O."/>
            <person name="Chaidir N."/>
            <person name="Claudel C."/>
            <person name="Donnadieu C."/>
            <person name="Faraut T."/>
            <person name="Fievet G."/>
            <person name="Helmstetter N."/>
            <person name="King M."/>
            <person name="Knapp S.J."/>
            <person name="Lai Z."/>
            <person name="Le Paslier M.C."/>
            <person name="Lippi Y."/>
            <person name="Lorenzon L."/>
            <person name="Mandel J.R."/>
            <person name="Marage G."/>
            <person name="Marchand G."/>
            <person name="Marquand E."/>
            <person name="Bret-Mestries E."/>
            <person name="Morien E."/>
            <person name="Nambeesan S."/>
            <person name="Nguyen T."/>
            <person name="Pegot-Espagnet P."/>
            <person name="Pouilly N."/>
            <person name="Raftis F."/>
            <person name="Sallet E."/>
            <person name="Schiex T."/>
            <person name="Thomas J."/>
            <person name="Vandecasteele C."/>
            <person name="Vares D."/>
            <person name="Vear F."/>
            <person name="Vautrin S."/>
            <person name="Crespi M."/>
            <person name="Mangin B."/>
            <person name="Burke J.M."/>
            <person name="Salse J."/>
            <person name="Munos S."/>
            <person name="Vincourt P."/>
            <person name="Rieseberg L.H."/>
            <person name="Langlade N.B."/>
        </authorList>
    </citation>
    <scope>NUCLEOTIDE SEQUENCE</scope>
    <source>
        <tissue evidence="9">Leaves</tissue>
    </source>
</reference>
<name>A0A9K3IWF4_HELAN</name>
<evidence type="ECO:0000256" key="4">
    <source>
        <dbReference type="ARBA" id="ARBA00023163"/>
    </source>
</evidence>
<dbReference type="PANTHER" id="PTHR48019">
    <property type="entry name" value="SERUM RESPONSE FACTOR HOMOLOG"/>
    <property type="match status" value="1"/>
</dbReference>
<evidence type="ECO:0000256" key="2">
    <source>
        <dbReference type="ARBA" id="ARBA00023015"/>
    </source>
</evidence>
<comment type="caution">
    <text evidence="9">The sequence shown here is derived from an EMBL/GenBank/DDBJ whole genome shotgun (WGS) entry which is preliminary data.</text>
</comment>
<keyword evidence="7" id="KW-1133">Transmembrane helix</keyword>
<reference evidence="9" key="2">
    <citation type="submission" date="2020-06" db="EMBL/GenBank/DDBJ databases">
        <title>Helianthus annuus Genome sequencing and assembly Release 2.</title>
        <authorList>
            <person name="Gouzy J."/>
            <person name="Langlade N."/>
            <person name="Munos S."/>
        </authorList>
    </citation>
    <scope>NUCLEOTIDE SEQUENCE</scope>
    <source>
        <tissue evidence="9">Leaves</tissue>
    </source>
</reference>
<dbReference type="PROSITE" id="PS00350">
    <property type="entry name" value="MADS_BOX_1"/>
    <property type="match status" value="1"/>
</dbReference>
<keyword evidence="3" id="KW-0238">DNA-binding</keyword>
<evidence type="ECO:0000259" key="8">
    <source>
        <dbReference type="PROSITE" id="PS50066"/>
    </source>
</evidence>
<dbReference type="SMART" id="SM00432">
    <property type="entry name" value="MADS"/>
    <property type="match status" value="1"/>
</dbReference>